<keyword evidence="1" id="KW-0732">Signal</keyword>
<feature type="domain" description="NOMO fifth transthyretin-like" evidence="4">
    <location>
        <begin position="30"/>
        <end position="119"/>
    </location>
</feature>
<feature type="domain" description="NOMO-like ninth beta-sandwich" evidence="2">
    <location>
        <begin position="388"/>
        <end position="461"/>
    </location>
</feature>
<proteinExistence type="predicted"/>
<name>A0A8K0KPJ0_LADFU</name>
<comment type="caution">
    <text evidence="5">The sequence shown here is derived from an EMBL/GenBank/DDBJ whole genome shotgun (WGS) entry which is preliminary data.</text>
</comment>
<dbReference type="PANTHER" id="PTHR23303">
    <property type="entry name" value="CARBOXYPEPTIDASE REGULATORY REGION-CONTAINING"/>
    <property type="match status" value="1"/>
</dbReference>
<dbReference type="InterPro" id="IPR056319">
    <property type="entry name" value="NOMO_7th"/>
</dbReference>
<dbReference type="Pfam" id="PF22902">
    <property type="entry name" value="NOMO1-like_9th"/>
    <property type="match status" value="1"/>
</dbReference>
<gene>
    <name evidence="5" type="ORF">J437_LFUL002879</name>
</gene>
<evidence type="ECO:0000259" key="4">
    <source>
        <dbReference type="Pfam" id="PF23194"/>
    </source>
</evidence>
<keyword evidence="6" id="KW-1185">Reference proteome</keyword>
<dbReference type="EMBL" id="KZ309354">
    <property type="protein sequence ID" value="KAG8238422.1"/>
    <property type="molecule type" value="Genomic_DNA"/>
</dbReference>
<dbReference type="Proteomes" id="UP000792457">
    <property type="component" value="Unassembled WGS sequence"/>
</dbReference>
<reference evidence="5" key="2">
    <citation type="submission" date="2017-10" db="EMBL/GenBank/DDBJ databases">
        <title>Ladona fulva Genome sequencing and assembly.</title>
        <authorList>
            <person name="Murali S."/>
            <person name="Richards S."/>
            <person name="Bandaranaike D."/>
            <person name="Bellair M."/>
            <person name="Blankenburg K."/>
            <person name="Chao H."/>
            <person name="Dinh H."/>
            <person name="Doddapaneni H."/>
            <person name="Dugan-Rocha S."/>
            <person name="Elkadiri S."/>
            <person name="Gnanaolivu R."/>
            <person name="Hernandez B."/>
            <person name="Skinner E."/>
            <person name="Javaid M."/>
            <person name="Lee S."/>
            <person name="Li M."/>
            <person name="Ming W."/>
            <person name="Munidasa M."/>
            <person name="Muniz J."/>
            <person name="Nguyen L."/>
            <person name="Hughes D."/>
            <person name="Osuji N."/>
            <person name="Pu L.-L."/>
            <person name="Puazo M."/>
            <person name="Qu C."/>
            <person name="Quiroz J."/>
            <person name="Raj R."/>
            <person name="Weissenberger G."/>
            <person name="Xin Y."/>
            <person name="Zou X."/>
            <person name="Han Y."/>
            <person name="Worley K."/>
            <person name="Muzny D."/>
            <person name="Gibbs R."/>
        </authorList>
    </citation>
    <scope>NUCLEOTIDE SEQUENCE</scope>
    <source>
        <strain evidence="5">Sampled in the wild</strain>
    </source>
</reference>
<protein>
    <recommendedName>
        <fullName evidence="7">Carboxypeptidase regulatory-like domain-containing protein</fullName>
    </recommendedName>
</protein>
<dbReference type="OrthoDB" id="10263633at2759"/>
<sequence length="477" mass="51375">MNEDYNFPEVKARIAPDLPRLPFVYADKFRVCGRISGDGLPPGTSASGRKVIVEQGLEGGKWGSKGEVVTDMEGRFCSLLPPGSYRVRAESTQEEQFTMGLRFSPDPAMFEITDHPIAHGPSFTRVRCSLSGRLFCLPLTHCPDVLVSLRPIRGHLSPRDLPSPVFARRGTYTFDGLAPGEYEVTVSSDGHRCWEKDTHTVRLDSARTWAPPFRQTGFYATIDSSHATEVIFSPSGGASQGTMKISAGSSRLCLPGPGPYDLEAVGTSCHGFDPSRVRWEVGATVTLKATSHMVGGVILSEDAVDDLFIEIEPATTDGKSRLGPLVPSREIGLSGTQTFSYTFSLRANEGAVVSLRPWARELLFEPVVHLVEVGSDCQPDAAKFTARRGIVLSGGTSPPVSGVTISVFQQKLSEPVASVETDADGVFSVGPLGEEGPFSVVANKEGYILSPIPGKENWFDARRLAEVLVEVVAEASS</sequence>
<dbReference type="InterPro" id="IPR051417">
    <property type="entry name" value="SDr/BOS_complex"/>
</dbReference>
<dbReference type="Pfam" id="PF23141">
    <property type="entry name" value="Ig_NOMO"/>
    <property type="match status" value="1"/>
</dbReference>
<reference evidence="5" key="1">
    <citation type="submission" date="2013-04" db="EMBL/GenBank/DDBJ databases">
        <authorList>
            <person name="Qu J."/>
            <person name="Murali S.C."/>
            <person name="Bandaranaike D."/>
            <person name="Bellair M."/>
            <person name="Blankenburg K."/>
            <person name="Chao H."/>
            <person name="Dinh H."/>
            <person name="Doddapaneni H."/>
            <person name="Downs B."/>
            <person name="Dugan-Rocha S."/>
            <person name="Elkadiri S."/>
            <person name="Gnanaolivu R.D."/>
            <person name="Hernandez B."/>
            <person name="Javaid M."/>
            <person name="Jayaseelan J.C."/>
            <person name="Lee S."/>
            <person name="Li M."/>
            <person name="Ming W."/>
            <person name="Munidasa M."/>
            <person name="Muniz J."/>
            <person name="Nguyen L."/>
            <person name="Ongeri F."/>
            <person name="Osuji N."/>
            <person name="Pu L.-L."/>
            <person name="Puazo M."/>
            <person name="Qu C."/>
            <person name="Quiroz J."/>
            <person name="Raj R."/>
            <person name="Weissenberger G."/>
            <person name="Xin Y."/>
            <person name="Zou X."/>
            <person name="Han Y."/>
            <person name="Richards S."/>
            <person name="Worley K."/>
            <person name="Muzny D."/>
            <person name="Gibbs R."/>
        </authorList>
    </citation>
    <scope>NUCLEOTIDE SEQUENCE</scope>
    <source>
        <strain evidence="5">Sampled in the wild</strain>
    </source>
</reference>
<evidence type="ECO:0000256" key="1">
    <source>
        <dbReference type="ARBA" id="ARBA00022729"/>
    </source>
</evidence>
<evidence type="ECO:0000259" key="2">
    <source>
        <dbReference type="Pfam" id="PF22902"/>
    </source>
</evidence>
<evidence type="ECO:0008006" key="7">
    <source>
        <dbReference type="Google" id="ProtNLM"/>
    </source>
</evidence>
<dbReference type="InterPro" id="IPR055073">
    <property type="entry name" value="NOMO1-like_9th"/>
</dbReference>
<evidence type="ECO:0000313" key="6">
    <source>
        <dbReference type="Proteomes" id="UP000792457"/>
    </source>
</evidence>
<evidence type="ECO:0000313" key="5">
    <source>
        <dbReference type="EMBL" id="KAG8238422.1"/>
    </source>
</evidence>
<feature type="domain" description="NOMO seventh transthyretin-like" evidence="3">
    <location>
        <begin position="221"/>
        <end position="291"/>
    </location>
</feature>
<dbReference type="Pfam" id="PF23194">
    <property type="entry name" value="NOMO_5th"/>
    <property type="match status" value="1"/>
</dbReference>
<evidence type="ECO:0000259" key="3">
    <source>
        <dbReference type="Pfam" id="PF23141"/>
    </source>
</evidence>
<dbReference type="InterPro" id="IPR056190">
    <property type="entry name" value="NOMO_5th"/>
</dbReference>
<dbReference type="GO" id="GO:0005789">
    <property type="term" value="C:endoplasmic reticulum membrane"/>
    <property type="evidence" value="ECO:0007669"/>
    <property type="project" value="TreeGrafter"/>
</dbReference>
<dbReference type="PANTHER" id="PTHR23303:SF14">
    <property type="entry name" value="BOS COMPLEX SUBUNIT NOMO1-RELATED"/>
    <property type="match status" value="1"/>
</dbReference>
<dbReference type="AlphaFoldDB" id="A0A8K0KPJ0"/>
<organism evidence="5 6">
    <name type="scientific">Ladona fulva</name>
    <name type="common">Scarce chaser dragonfly</name>
    <name type="synonym">Libellula fulva</name>
    <dbReference type="NCBI Taxonomy" id="123851"/>
    <lineage>
        <taxon>Eukaryota</taxon>
        <taxon>Metazoa</taxon>
        <taxon>Ecdysozoa</taxon>
        <taxon>Arthropoda</taxon>
        <taxon>Hexapoda</taxon>
        <taxon>Insecta</taxon>
        <taxon>Pterygota</taxon>
        <taxon>Palaeoptera</taxon>
        <taxon>Odonata</taxon>
        <taxon>Epiprocta</taxon>
        <taxon>Anisoptera</taxon>
        <taxon>Libelluloidea</taxon>
        <taxon>Libellulidae</taxon>
        <taxon>Ladona</taxon>
    </lineage>
</organism>
<feature type="non-terminal residue" evidence="5">
    <location>
        <position position="477"/>
    </location>
</feature>
<accession>A0A8K0KPJ0</accession>